<dbReference type="AlphaFoldDB" id="A0AA88I178"/>
<evidence type="ECO:0000256" key="1">
    <source>
        <dbReference type="SAM" id="Phobius"/>
    </source>
</evidence>
<dbReference type="InterPro" id="IPR006631">
    <property type="entry name" value="DM4_12"/>
</dbReference>
<dbReference type="Proteomes" id="UP001187531">
    <property type="component" value="Unassembled WGS sequence"/>
</dbReference>
<gene>
    <name evidence="2" type="ORF">QYM36_005096</name>
</gene>
<sequence>MGEDLEALNFENARFLNVHNGTTLIASMAAIVGTILLAALLWIAVAAAFKEYYGGGSYGGGYKKKRSVYENDSKHQSLLEILMALDEELRKHQASEVECAESFICEVYLQKLNSKVVSLMENMLKKGNSEDNNLEMTGEAAEKILRYTEAAERGRRGKNCKQLYQGCKKVLKVS</sequence>
<organism evidence="2 3">
    <name type="scientific">Artemia franciscana</name>
    <name type="common">Brine shrimp</name>
    <name type="synonym">Artemia sanfranciscana</name>
    <dbReference type="NCBI Taxonomy" id="6661"/>
    <lineage>
        <taxon>Eukaryota</taxon>
        <taxon>Metazoa</taxon>
        <taxon>Ecdysozoa</taxon>
        <taxon>Arthropoda</taxon>
        <taxon>Crustacea</taxon>
        <taxon>Branchiopoda</taxon>
        <taxon>Anostraca</taxon>
        <taxon>Artemiidae</taxon>
        <taxon>Artemia</taxon>
    </lineage>
</organism>
<keyword evidence="3" id="KW-1185">Reference proteome</keyword>
<proteinExistence type="predicted"/>
<protein>
    <submittedName>
        <fullName evidence="2">Uncharacterized protein</fullName>
    </submittedName>
</protein>
<evidence type="ECO:0000313" key="3">
    <source>
        <dbReference type="Proteomes" id="UP001187531"/>
    </source>
</evidence>
<dbReference type="Pfam" id="PF07841">
    <property type="entry name" value="DM4_12"/>
    <property type="match status" value="1"/>
</dbReference>
<keyword evidence="1" id="KW-0812">Transmembrane</keyword>
<evidence type="ECO:0000313" key="2">
    <source>
        <dbReference type="EMBL" id="KAK2719494.1"/>
    </source>
</evidence>
<comment type="caution">
    <text evidence="2">The sequence shown here is derived from an EMBL/GenBank/DDBJ whole genome shotgun (WGS) entry which is preliminary data.</text>
</comment>
<accession>A0AA88I178</accession>
<keyword evidence="1" id="KW-0472">Membrane</keyword>
<keyword evidence="1" id="KW-1133">Transmembrane helix</keyword>
<name>A0AA88I178_ARTSF</name>
<dbReference type="EMBL" id="JAVRJZ010000008">
    <property type="protein sequence ID" value="KAK2719494.1"/>
    <property type="molecule type" value="Genomic_DNA"/>
</dbReference>
<reference evidence="2" key="1">
    <citation type="submission" date="2023-07" db="EMBL/GenBank/DDBJ databases">
        <title>Chromosome-level genome assembly of Artemia franciscana.</title>
        <authorList>
            <person name="Jo E."/>
        </authorList>
    </citation>
    <scope>NUCLEOTIDE SEQUENCE</scope>
    <source>
        <tissue evidence="2">Whole body</tissue>
    </source>
</reference>
<feature type="transmembrane region" description="Helical" evidence="1">
    <location>
        <begin position="24"/>
        <end position="49"/>
    </location>
</feature>